<proteinExistence type="inferred from homology"/>
<dbReference type="PROSITE" id="PS00058">
    <property type="entry name" value="DNA_MISMATCH_REPAIR_1"/>
    <property type="match status" value="1"/>
</dbReference>
<comment type="similarity">
    <text evidence="2">Belongs to the DNA mismatch repair MutL/HexB family.</text>
</comment>
<reference evidence="17" key="1">
    <citation type="journal article" date="2021" name="Sci. Adv.">
        <title>The American lobster genome reveals insights on longevity, neural, and immune adaptations.</title>
        <authorList>
            <person name="Polinski J.M."/>
            <person name="Zimin A.V."/>
            <person name="Clark K.F."/>
            <person name="Kohn A.B."/>
            <person name="Sadowski N."/>
            <person name="Timp W."/>
            <person name="Ptitsyn A."/>
            <person name="Khanna P."/>
            <person name="Romanova D.Y."/>
            <person name="Williams P."/>
            <person name="Greenwood S.J."/>
            <person name="Moroz L.L."/>
            <person name="Walt D.R."/>
            <person name="Bodnar A.G."/>
        </authorList>
    </citation>
    <scope>NUCLEOTIDE SEQUENCE</scope>
    <source>
        <strain evidence="17">GMGI-L3</strain>
    </source>
</reference>
<evidence type="ECO:0000256" key="13">
    <source>
        <dbReference type="ARBA" id="ARBA00083250"/>
    </source>
</evidence>
<protein>
    <recommendedName>
        <fullName evidence="11">Mismatch repair endonuclease PMS2</fullName>
    </recommendedName>
    <alternativeName>
        <fullName evidence="13">DNA mismatch repair protein PMS2</fullName>
    </alternativeName>
    <alternativeName>
        <fullName evidence="12">PMS1 protein homolog 2</fullName>
    </alternativeName>
</protein>
<feature type="compositionally biased region" description="Low complexity" evidence="14">
    <location>
        <begin position="436"/>
        <end position="447"/>
    </location>
</feature>
<feature type="region of interest" description="Disordered" evidence="14">
    <location>
        <begin position="433"/>
        <end position="515"/>
    </location>
</feature>
<dbReference type="PANTHER" id="PTHR10073">
    <property type="entry name" value="DNA MISMATCH REPAIR PROTEIN MLH, PMS, MUTL"/>
    <property type="match status" value="1"/>
</dbReference>
<dbReference type="AlphaFoldDB" id="A0A8J5JUG6"/>
<dbReference type="PANTHER" id="PTHR10073:SF52">
    <property type="entry name" value="MISMATCH REPAIR ENDONUCLEASE PMS2"/>
    <property type="match status" value="1"/>
</dbReference>
<dbReference type="GO" id="GO:0005524">
    <property type="term" value="F:ATP binding"/>
    <property type="evidence" value="ECO:0007669"/>
    <property type="project" value="UniProtKB-KW"/>
</dbReference>
<gene>
    <name evidence="17" type="primary">Pms2-L</name>
    <name evidence="17" type="ORF">Hamer_G016255</name>
</gene>
<evidence type="ECO:0000256" key="11">
    <source>
        <dbReference type="ARBA" id="ARBA00072579"/>
    </source>
</evidence>
<keyword evidence="5 17" id="KW-0255">Endonuclease</keyword>
<evidence type="ECO:0000256" key="6">
    <source>
        <dbReference type="ARBA" id="ARBA00022763"/>
    </source>
</evidence>
<dbReference type="FunFam" id="3.30.565.10:FF:000014">
    <property type="entry name" value="Mismatch repair endonuclease pms1, putative"/>
    <property type="match status" value="1"/>
</dbReference>
<dbReference type="FunFam" id="3.30.1370.100:FF:000001">
    <property type="entry name" value="Mismatch repair endonuclease pms1, putative"/>
    <property type="match status" value="1"/>
</dbReference>
<keyword evidence="8" id="KW-0067">ATP-binding</keyword>
<organism evidence="17 18">
    <name type="scientific">Homarus americanus</name>
    <name type="common">American lobster</name>
    <dbReference type="NCBI Taxonomy" id="6706"/>
    <lineage>
        <taxon>Eukaryota</taxon>
        <taxon>Metazoa</taxon>
        <taxon>Ecdysozoa</taxon>
        <taxon>Arthropoda</taxon>
        <taxon>Crustacea</taxon>
        <taxon>Multicrustacea</taxon>
        <taxon>Malacostraca</taxon>
        <taxon>Eumalacostraca</taxon>
        <taxon>Eucarida</taxon>
        <taxon>Decapoda</taxon>
        <taxon>Pleocyemata</taxon>
        <taxon>Astacidea</taxon>
        <taxon>Nephropoidea</taxon>
        <taxon>Nephropidae</taxon>
        <taxon>Homarus</taxon>
    </lineage>
</organism>
<sequence length="989" mass="109726">MEVNISIEEVPGGGTATLEAAKSIKAIDKTTVHRICSGQVVLTLATAVKELVENSLDAGATSVEVRLRDHGTTLLEVSDNGKGVEECDFEGLTLKHHTSKLQDFGDLVGVKTFGFRGEALSSLCALSDMTVTTRHVSEEVGSKLVYDHNGKLVSKTPMSRQVGTTISLQGLFSTLPVRHKEFHRNIKKEFNKMVQILYSYCLMSTRVRISCTNQTDRGKKSVIVSTGGHLTVKENISSIFGAKQVSSLLEFRQETASDDVLAEYGMELSCRLTQENTLFTLEGYVSSCSHGQGRSAADRQFYFINSRPCDPARVMKVVNEVYHHYNRHQSPCVVLNIRLKQDDVDINVTPDKRQILVNNEKILLATIKTSLIRLYENIPSTYNLQNTSLNSPLNNSLNSSFCSPSPSVVSRTVTPGAGTGKFSALSQRFGRNCVGSSPPASSPVSISGLKRSLSSTNSPTNKQPKLISFLRKSTSSDPSGTSGTVEDSSDSLLGDLSMDGIQPLSSQSVSEIKTDETLEDATKITQDLEEPQIDSTCIQDCINSVDVNMNCDMFKTSEAAVGNVDSSDTQDLNDFSDDVVGENHCSSKADTQRYNSSTSSELEKSDSKVNSYPPLTDKGSKENGLKNTFAKFYRSASLPTSSSSRKAHSATDKFLNNLLVKKTVTQVMKTLKNDLTNGHTGGDFKTEFSQDNEDNDLEIVCEGSDVMDKEDSETHKNEYNGNICRKVVLCEDYDASDFVDKRKSKKVYFNLETIKQRLKSLQIKDKHTDVFRKFRATISPTENSAAEDELRKQISKDMFAEMEILGQFNLGFIIGRLGSDLFIIDQHATDEKYNFETLQQTCILQNQRLIIPQTLELTAVNESILLDNIEIFRKNGFEFKVDEEKPVGRRVSLVSMPFSRGWEFGREDIEELIFMLSDAPGVMCRPSRVRAMFASRACRKSVMIGTALTQAQMQKLVCHMGEIEQPWNCPHGRPTMRHLINLDMVTPPR</sequence>
<dbReference type="SMART" id="SM01340">
    <property type="entry name" value="DNA_mis_repair"/>
    <property type="match status" value="1"/>
</dbReference>
<evidence type="ECO:0000256" key="3">
    <source>
        <dbReference type="ARBA" id="ARBA00022722"/>
    </source>
</evidence>
<dbReference type="InterPro" id="IPR014762">
    <property type="entry name" value="DNA_mismatch_repair_CS"/>
</dbReference>
<dbReference type="Pfam" id="PF13589">
    <property type="entry name" value="HATPase_c_3"/>
    <property type="match status" value="1"/>
</dbReference>
<accession>A0A8J5JUG6</accession>
<dbReference type="GO" id="GO:0004519">
    <property type="term" value="F:endonuclease activity"/>
    <property type="evidence" value="ECO:0007669"/>
    <property type="project" value="UniProtKB-KW"/>
</dbReference>
<evidence type="ECO:0000313" key="18">
    <source>
        <dbReference type="Proteomes" id="UP000747542"/>
    </source>
</evidence>
<feature type="compositionally biased region" description="Polar residues" evidence="14">
    <location>
        <begin position="452"/>
        <end position="463"/>
    </location>
</feature>
<feature type="domain" description="DNA mismatch repair protein S5" evidence="16">
    <location>
        <begin position="236"/>
        <end position="376"/>
    </location>
</feature>
<evidence type="ECO:0000256" key="7">
    <source>
        <dbReference type="ARBA" id="ARBA00022801"/>
    </source>
</evidence>
<dbReference type="GO" id="GO:0006298">
    <property type="term" value="P:mismatch repair"/>
    <property type="evidence" value="ECO:0007669"/>
    <property type="project" value="InterPro"/>
</dbReference>
<feature type="compositionally biased region" description="Low complexity" evidence="14">
    <location>
        <begin position="473"/>
        <end position="500"/>
    </location>
</feature>
<evidence type="ECO:0000256" key="1">
    <source>
        <dbReference type="ARBA" id="ARBA00004123"/>
    </source>
</evidence>
<dbReference type="FunFam" id="3.30.230.10:FF:000032">
    <property type="entry name" value="mismatch repair endonuclease PMS2 isoform X2"/>
    <property type="match status" value="1"/>
</dbReference>
<keyword evidence="9" id="KW-0539">Nucleus</keyword>
<name>A0A8J5JUG6_HOMAM</name>
<dbReference type="GO" id="GO:0032389">
    <property type="term" value="C:MutLalpha complex"/>
    <property type="evidence" value="ECO:0007669"/>
    <property type="project" value="TreeGrafter"/>
</dbReference>
<evidence type="ECO:0000259" key="15">
    <source>
        <dbReference type="SMART" id="SM00853"/>
    </source>
</evidence>
<comment type="subcellular location">
    <subcellularLocation>
        <location evidence="1">Nucleus</location>
    </subcellularLocation>
</comment>
<feature type="region of interest" description="Disordered" evidence="14">
    <location>
        <begin position="584"/>
        <end position="623"/>
    </location>
</feature>
<dbReference type="EMBL" id="JAHLQT010029607">
    <property type="protein sequence ID" value="KAG7161203.1"/>
    <property type="molecule type" value="Genomic_DNA"/>
</dbReference>
<dbReference type="CDD" id="cd16926">
    <property type="entry name" value="HATPase_MutL-MLH-PMS-like"/>
    <property type="match status" value="1"/>
</dbReference>
<dbReference type="InterPro" id="IPR038973">
    <property type="entry name" value="MutL/Mlh/Pms-like"/>
</dbReference>
<keyword evidence="4" id="KW-0547">Nucleotide-binding</keyword>
<dbReference type="InterPro" id="IPR013507">
    <property type="entry name" value="DNA_mismatch_S5_2-like"/>
</dbReference>
<dbReference type="CDD" id="cd03484">
    <property type="entry name" value="MutL_Trans_hPMS_2_like"/>
    <property type="match status" value="1"/>
</dbReference>
<evidence type="ECO:0000256" key="5">
    <source>
        <dbReference type="ARBA" id="ARBA00022759"/>
    </source>
</evidence>
<dbReference type="InterPro" id="IPR014790">
    <property type="entry name" value="MutL_C"/>
</dbReference>
<dbReference type="GO" id="GO:0140664">
    <property type="term" value="F:ATP-dependent DNA damage sensor activity"/>
    <property type="evidence" value="ECO:0007669"/>
    <property type="project" value="InterPro"/>
</dbReference>
<keyword evidence="6" id="KW-0227">DNA damage</keyword>
<dbReference type="GO" id="GO:0016887">
    <property type="term" value="F:ATP hydrolysis activity"/>
    <property type="evidence" value="ECO:0007669"/>
    <property type="project" value="InterPro"/>
</dbReference>
<evidence type="ECO:0000256" key="14">
    <source>
        <dbReference type="SAM" id="MobiDB-lite"/>
    </source>
</evidence>
<keyword evidence="18" id="KW-1185">Reference proteome</keyword>
<evidence type="ECO:0000259" key="16">
    <source>
        <dbReference type="SMART" id="SM01340"/>
    </source>
</evidence>
<dbReference type="OrthoDB" id="10254304at2759"/>
<dbReference type="FunFam" id="3.30.1540.20:FF:000019">
    <property type="entry name" value="PMS1 homolog 2, mismatch repair system component"/>
    <property type="match status" value="1"/>
</dbReference>
<evidence type="ECO:0000256" key="10">
    <source>
        <dbReference type="ARBA" id="ARBA00048778"/>
    </source>
</evidence>
<evidence type="ECO:0000256" key="12">
    <source>
        <dbReference type="ARBA" id="ARBA00077255"/>
    </source>
</evidence>
<dbReference type="Pfam" id="PF01119">
    <property type="entry name" value="DNA_mis_repair"/>
    <property type="match status" value="1"/>
</dbReference>
<dbReference type="GO" id="GO:0030983">
    <property type="term" value="F:mismatched DNA binding"/>
    <property type="evidence" value="ECO:0007669"/>
    <property type="project" value="InterPro"/>
</dbReference>
<comment type="caution">
    <text evidence="17">The sequence shown here is derived from an EMBL/GenBank/DDBJ whole genome shotgun (WGS) entry which is preliminary data.</text>
</comment>
<evidence type="ECO:0000256" key="8">
    <source>
        <dbReference type="ARBA" id="ARBA00022840"/>
    </source>
</evidence>
<evidence type="ECO:0000256" key="4">
    <source>
        <dbReference type="ARBA" id="ARBA00022741"/>
    </source>
</evidence>
<comment type="catalytic activity">
    <reaction evidence="10">
        <text>ATP + H2O = ADP + phosphate + H(+)</text>
        <dbReference type="Rhea" id="RHEA:13065"/>
        <dbReference type="ChEBI" id="CHEBI:15377"/>
        <dbReference type="ChEBI" id="CHEBI:15378"/>
        <dbReference type="ChEBI" id="CHEBI:30616"/>
        <dbReference type="ChEBI" id="CHEBI:43474"/>
        <dbReference type="ChEBI" id="CHEBI:456216"/>
    </reaction>
    <physiologicalReaction direction="left-to-right" evidence="10">
        <dbReference type="Rhea" id="RHEA:13066"/>
    </physiologicalReaction>
</comment>
<evidence type="ECO:0000256" key="9">
    <source>
        <dbReference type="ARBA" id="ARBA00023242"/>
    </source>
</evidence>
<evidence type="ECO:0000256" key="2">
    <source>
        <dbReference type="ARBA" id="ARBA00006082"/>
    </source>
</evidence>
<evidence type="ECO:0000313" key="17">
    <source>
        <dbReference type="EMBL" id="KAG7161203.1"/>
    </source>
</evidence>
<dbReference type="Pfam" id="PF08676">
    <property type="entry name" value="MutL_C"/>
    <property type="match status" value="1"/>
</dbReference>
<keyword evidence="7" id="KW-0378">Hydrolase</keyword>
<keyword evidence="3" id="KW-0540">Nuclease</keyword>
<dbReference type="Proteomes" id="UP000747542">
    <property type="component" value="Unassembled WGS sequence"/>
</dbReference>
<dbReference type="NCBIfam" id="TIGR00585">
    <property type="entry name" value="mutl"/>
    <property type="match status" value="1"/>
</dbReference>
<dbReference type="SMART" id="SM00853">
    <property type="entry name" value="MutL_C"/>
    <property type="match status" value="1"/>
</dbReference>
<dbReference type="InterPro" id="IPR002099">
    <property type="entry name" value="MutL/Mlh/PMS"/>
</dbReference>
<feature type="domain" description="MutL C-terminal dimerisation" evidence="15">
    <location>
        <begin position="804"/>
        <end position="948"/>
    </location>
</feature>